<proteinExistence type="predicted"/>
<dbReference type="RefSeq" id="WP_179282354.1">
    <property type="nucleotide sequence ID" value="NZ_FZOD01000047.1"/>
</dbReference>
<gene>
    <name evidence="1" type="ORF">SAMN05216276_104732</name>
</gene>
<reference evidence="1 2" key="1">
    <citation type="submission" date="2017-06" db="EMBL/GenBank/DDBJ databases">
        <authorList>
            <person name="Kim H.J."/>
            <person name="Triplett B.A."/>
        </authorList>
    </citation>
    <scope>NUCLEOTIDE SEQUENCE [LARGE SCALE GENOMIC DNA]</scope>
    <source>
        <strain evidence="1 2">CGMCC 4.2132</strain>
    </source>
</reference>
<keyword evidence="2" id="KW-1185">Reference proteome</keyword>
<dbReference type="EMBL" id="FZOD01000047">
    <property type="protein sequence ID" value="SNT47039.1"/>
    <property type="molecule type" value="Genomic_DNA"/>
</dbReference>
<protein>
    <submittedName>
        <fullName evidence="1">Uncharacterized protein</fullName>
    </submittedName>
</protein>
<evidence type="ECO:0000313" key="1">
    <source>
        <dbReference type="EMBL" id="SNT47039.1"/>
    </source>
</evidence>
<dbReference type="AlphaFoldDB" id="A0A239MYS8"/>
<evidence type="ECO:0000313" key="2">
    <source>
        <dbReference type="Proteomes" id="UP000198282"/>
    </source>
</evidence>
<accession>A0A239MYS8</accession>
<dbReference type="Proteomes" id="UP000198282">
    <property type="component" value="Unassembled WGS sequence"/>
</dbReference>
<organism evidence="1 2">
    <name type="scientific">Streptosporangium subroseum</name>
    <dbReference type="NCBI Taxonomy" id="106412"/>
    <lineage>
        <taxon>Bacteria</taxon>
        <taxon>Bacillati</taxon>
        <taxon>Actinomycetota</taxon>
        <taxon>Actinomycetes</taxon>
        <taxon>Streptosporangiales</taxon>
        <taxon>Streptosporangiaceae</taxon>
        <taxon>Streptosporangium</taxon>
    </lineage>
</organism>
<sequence>MKHKVEVRHDHRIAVRGLLASGLRALGNRIFGEIDAFAWVQGWEIDRSRWFRRVYRDPRFDTLQECGLCRGEGRIGAGVPADTGTGTGVAGAGAGIGEAAGGAGEMCGLCGGSGRIRRLKAGVRDEA</sequence>
<name>A0A239MYS8_9ACTN</name>